<keyword evidence="3" id="KW-1185">Reference proteome</keyword>
<sequence length="299" mass="33063">MSSVAAVFGRPTFIPSPTRLVRPPPPHQNIFPLTSRLQVCKKKFLKQSSLMTEPSRFRPGDDPGDGGTLGALEEEAFVDGSSGPAASGLEAIVNNLSKWLTAVLFGIFLLVRHDAAALWAAWGSVMNMAMGIILKRLLNQERPVSNLRSDPGMPSSHALSISYITTYIILSVCYTTYLSEFWFLTLLIAVIQYWGLNGITAAISGIFLSIGSYFSWLRVSQQLHTISQVVVGALLGTVFSTLWFWAWSSIVLKAYVSNLWVQIVVTLGAAAFCTVFILHVIRYWVMEPLTLYMSRKFSS</sequence>
<dbReference type="Proteomes" id="UP001652660">
    <property type="component" value="Chromosome 7e"/>
</dbReference>
<dbReference type="GeneID" id="113698811"/>
<keyword evidence="2" id="KW-0472">Membrane</keyword>
<name>A0ABM4V666_COFAR</name>
<accession>A0ABM4V666</accession>
<evidence type="ECO:0000313" key="3">
    <source>
        <dbReference type="Proteomes" id="UP001652660"/>
    </source>
</evidence>
<evidence type="ECO:0000256" key="2">
    <source>
        <dbReference type="SAM" id="Phobius"/>
    </source>
</evidence>
<feature type="transmembrane region" description="Helical" evidence="2">
    <location>
        <begin position="183"/>
        <end position="214"/>
    </location>
</feature>
<feature type="transmembrane region" description="Helical" evidence="2">
    <location>
        <begin position="259"/>
        <end position="285"/>
    </location>
</feature>
<keyword evidence="2" id="KW-1133">Transmembrane helix</keyword>
<feature type="transmembrane region" description="Helical" evidence="2">
    <location>
        <begin position="117"/>
        <end position="138"/>
    </location>
</feature>
<dbReference type="PANTHER" id="PTHR11247">
    <property type="entry name" value="PALMITOYL-PROTEIN THIOESTERASE/DOLICHYLDIPHOSPHATASE 1"/>
    <property type="match status" value="1"/>
</dbReference>
<feature type="transmembrane region" description="Helical" evidence="2">
    <location>
        <begin position="226"/>
        <end position="247"/>
    </location>
</feature>
<proteinExistence type="predicted"/>
<reference evidence="4" key="1">
    <citation type="submission" date="2025-08" db="UniProtKB">
        <authorList>
            <consortium name="RefSeq"/>
        </authorList>
    </citation>
    <scope>IDENTIFICATION</scope>
    <source>
        <tissue evidence="4">Leaves</tissue>
    </source>
</reference>
<keyword evidence="1" id="KW-0378">Hydrolase</keyword>
<protein>
    <submittedName>
        <fullName evidence="4">Lipid phosphate phosphatase epsilon 1, chloroplastic isoform X1</fullName>
    </submittedName>
</protein>
<organism evidence="3 4">
    <name type="scientific">Coffea arabica</name>
    <name type="common">Arabian coffee</name>
    <dbReference type="NCBI Taxonomy" id="13443"/>
    <lineage>
        <taxon>Eukaryota</taxon>
        <taxon>Viridiplantae</taxon>
        <taxon>Streptophyta</taxon>
        <taxon>Embryophyta</taxon>
        <taxon>Tracheophyta</taxon>
        <taxon>Spermatophyta</taxon>
        <taxon>Magnoliopsida</taxon>
        <taxon>eudicotyledons</taxon>
        <taxon>Gunneridae</taxon>
        <taxon>Pentapetalae</taxon>
        <taxon>asterids</taxon>
        <taxon>lamiids</taxon>
        <taxon>Gentianales</taxon>
        <taxon>Rubiaceae</taxon>
        <taxon>Ixoroideae</taxon>
        <taxon>Gardenieae complex</taxon>
        <taxon>Bertiereae - Coffeeae clade</taxon>
        <taxon>Coffeeae</taxon>
        <taxon>Coffea</taxon>
    </lineage>
</organism>
<dbReference type="PANTHER" id="PTHR11247:SF40">
    <property type="entry name" value="LIPID PHOSPHATE PHOSPHATASE EPSILON 1, CHLOROPLASTIC"/>
    <property type="match status" value="1"/>
</dbReference>
<gene>
    <name evidence="4" type="primary">LOC113698811</name>
</gene>
<evidence type="ECO:0000256" key="1">
    <source>
        <dbReference type="ARBA" id="ARBA00022801"/>
    </source>
</evidence>
<dbReference type="InterPro" id="IPR036938">
    <property type="entry name" value="PAP2/HPO_sf"/>
</dbReference>
<evidence type="ECO:0000313" key="4">
    <source>
        <dbReference type="RefSeq" id="XP_071915029.1"/>
    </source>
</evidence>
<dbReference type="SUPFAM" id="SSF48317">
    <property type="entry name" value="Acid phosphatase/Vanadium-dependent haloperoxidase"/>
    <property type="match status" value="1"/>
</dbReference>
<dbReference type="RefSeq" id="XP_071915029.1">
    <property type="nucleotide sequence ID" value="XM_072058928.1"/>
</dbReference>
<keyword evidence="2" id="KW-0812">Transmembrane</keyword>
<feature type="transmembrane region" description="Helical" evidence="2">
    <location>
        <begin position="158"/>
        <end position="177"/>
    </location>
</feature>